<dbReference type="PANTHER" id="PTHR37422">
    <property type="entry name" value="TEICHURONIC ACID BIOSYNTHESIS PROTEIN TUAE"/>
    <property type="match status" value="1"/>
</dbReference>
<feature type="transmembrane region" description="Helical" evidence="5">
    <location>
        <begin position="89"/>
        <end position="109"/>
    </location>
</feature>
<evidence type="ECO:0000259" key="6">
    <source>
        <dbReference type="Pfam" id="PF04932"/>
    </source>
</evidence>
<dbReference type="PANTHER" id="PTHR37422:SF13">
    <property type="entry name" value="LIPOPOLYSACCHARIDE BIOSYNTHESIS PROTEIN PA4999-RELATED"/>
    <property type="match status" value="1"/>
</dbReference>
<feature type="transmembrane region" description="Helical" evidence="5">
    <location>
        <begin position="116"/>
        <end position="137"/>
    </location>
</feature>
<proteinExistence type="predicted"/>
<reference evidence="7 8" key="1">
    <citation type="submission" date="2021-07" db="EMBL/GenBank/DDBJ databases">
        <authorList>
            <person name="So Y."/>
        </authorList>
    </citation>
    <scope>NUCLEOTIDE SEQUENCE [LARGE SCALE GENOMIC DNA]</scope>
    <source>
        <strain evidence="7 8">HJA6</strain>
    </source>
</reference>
<dbReference type="InterPro" id="IPR007016">
    <property type="entry name" value="O-antigen_ligase-rel_domated"/>
</dbReference>
<keyword evidence="2 5" id="KW-0812">Transmembrane</keyword>
<comment type="subcellular location">
    <subcellularLocation>
        <location evidence="1">Membrane</location>
        <topology evidence="1">Multi-pass membrane protein</topology>
    </subcellularLocation>
</comment>
<evidence type="ECO:0000313" key="7">
    <source>
        <dbReference type="EMBL" id="MBW6396486.1"/>
    </source>
</evidence>
<evidence type="ECO:0000256" key="3">
    <source>
        <dbReference type="ARBA" id="ARBA00022989"/>
    </source>
</evidence>
<feature type="transmembrane region" description="Helical" evidence="5">
    <location>
        <begin position="184"/>
        <end position="201"/>
    </location>
</feature>
<protein>
    <submittedName>
        <fullName evidence="7">O-antigen ligase family protein</fullName>
    </submittedName>
</protein>
<comment type="caution">
    <text evidence="7">The sequence shown here is derived from an EMBL/GenBank/DDBJ whole genome shotgun (WGS) entry which is preliminary data.</text>
</comment>
<keyword evidence="7" id="KW-0436">Ligase</keyword>
<evidence type="ECO:0000256" key="5">
    <source>
        <dbReference type="SAM" id="Phobius"/>
    </source>
</evidence>
<evidence type="ECO:0000313" key="8">
    <source>
        <dbReference type="Proteomes" id="UP001196565"/>
    </source>
</evidence>
<gene>
    <name evidence="7" type="ORF">KPL78_01445</name>
</gene>
<feature type="transmembrane region" description="Helical" evidence="5">
    <location>
        <begin position="362"/>
        <end position="383"/>
    </location>
</feature>
<dbReference type="Proteomes" id="UP001196565">
    <property type="component" value="Unassembled WGS sequence"/>
</dbReference>
<name>A0ABS7A2F8_9PROT</name>
<evidence type="ECO:0000256" key="2">
    <source>
        <dbReference type="ARBA" id="ARBA00022692"/>
    </source>
</evidence>
<accession>A0ABS7A2F8</accession>
<feature type="domain" description="O-antigen ligase-related" evidence="6">
    <location>
        <begin position="217"/>
        <end position="374"/>
    </location>
</feature>
<dbReference type="Pfam" id="PF04932">
    <property type="entry name" value="Wzy_C"/>
    <property type="match status" value="1"/>
</dbReference>
<feature type="transmembrane region" description="Helical" evidence="5">
    <location>
        <begin position="63"/>
        <end position="83"/>
    </location>
</feature>
<sequence>MALIYVVPAIGLAFMLFTSTVLQVPGSEQVTGLPLSLNKIAGIVTLAAWGARSVVNRVPITWSPVMPALLSFVAVVVLSGFVTANTTEYVQGMTLYIQLAALTIMVANIGGENDHALNVTCVTLSTAMTASTLLAFAEFLLPSLAIEYEDAGASGVSIGAQIDSGSLEGVEIKRVTGGLEDANWFGYTLVGVLPINLYLFHRFATTGARLVILAMAGLQSMGIVLSLTRSALIGFAVALIWLVIRRRLPLGPLVAAAILGGIGIAAWNPAGLERIYSISYAETGGSTPIRSYYLWGGISLIQERPLFGYGYSQFGPNLFDWFRRQPRLPPDVAAYESETLRRAAIGEDSLALINAHNMVVQVWVEFGLLGLLTFAALCALLLRDLALVRRYGAPPHRLLADCLFASTVGFLACGAFGAVMLIKMPWILAGFAAALRRVAFTADAGLGVRGISP</sequence>
<keyword evidence="4 5" id="KW-0472">Membrane</keyword>
<feature type="transmembrane region" description="Helical" evidence="5">
    <location>
        <begin position="403"/>
        <end position="422"/>
    </location>
</feature>
<evidence type="ECO:0000256" key="4">
    <source>
        <dbReference type="ARBA" id="ARBA00023136"/>
    </source>
</evidence>
<dbReference type="InterPro" id="IPR051533">
    <property type="entry name" value="WaaL-like"/>
</dbReference>
<evidence type="ECO:0000256" key="1">
    <source>
        <dbReference type="ARBA" id="ARBA00004141"/>
    </source>
</evidence>
<feature type="transmembrane region" description="Helical" evidence="5">
    <location>
        <begin position="250"/>
        <end position="267"/>
    </location>
</feature>
<keyword evidence="3 5" id="KW-1133">Transmembrane helix</keyword>
<feature type="transmembrane region" description="Helical" evidence="5">
    <location>
        <begin position="222"/>
        <end position="244"/>
    </location>
</feature>
<organism evidence="7 8">
    <name type="scientific">Roseomonas alba</name>
    <dbReference type="NCBI Taxonomy" id="2846776"/>
    <lineage>
        <taxon>Bacteria</taxon>
        <taxon>Pseudomonadati</taxon>
        <taxon>Pseudomonadota</taxon>
        <taxon>Alphaproteobacteria</taxon>
        <taxon>Acetobacterales</taxon>
        <taxon>Roseomonadaceae</taxon>
        <taxon>Roseomonas</taxon>
    </lineage>
</organism>
<dbReference type="GO" id="GO:0016874">
    <property type="term" value="F:ligase activity"/>
    <property type="evidence" value="ECO:0007669"/>
    <property type="project" value="UniProtKB-KW"/>
</dbReference>
<keyword evidence="8" id="KW-1185">Reference proteome</keyword>
<dbReference type="EMBL" id="JAHYBZ010000001">
    <property type="protein sequence ID" value="MBW6396486.1"/>
    <property type="molecule type" value="Genomic_DNA"/>
</dbReference>